<feature type="compositionally biased region" description="Basic and acidic residues" evidence="1">
    <location>
        <begin position="573"/>
        <end position="588"/>
    </location>
</feature>
<feature type="compositionally biased region" description="Basic and acidic residues" evidence="1">
    <location>
        <begin position="433"/>
        <end position="467"/>
    </location>
</feature>
<feature type="compositionally biased region" description="Polar residues" evidence="1">
    <location>
        <begin position="78"/>
        <end position="94"/>
    </location>
</feature>
<feature type="compositionally biased region" description="Low complexity" evidence="1">
    <location>
        <begin position="149"/>
        <end position="163"/>
    </location>
</feature>
<dbReference type="Proteomes" id="UP000828390">
    <property type="component" value="Unassembled WGS sequence"/>
</dbReference>
<dbReference type="AlphaFoldDB" id="A0A9D4DZ90"/>
<feature type="compositionally biased region" description="Polar residues" evidence="1">
    <location>
        <begin position="617"/>
        <end position="648"/>
    </location>
</feature>
<evidence type="ECO:0000313" key="2">
    <source>
        <dbReference type="EMBL" id="KAH3769601.1"/>
    </source>
</evidence>
<comment type="caution">
    <text evidence="2">The sequence shown here is derived from an EMBL/GenBank/DDBJ whole genome shotgun (WGS) entry which is preliminary data.</text>
</comment>
<feature type="compositionally biased region" description="Low complexity" evidence="1">
    <location>
        <begin position="181"/>
        <end position="203"/>
    </location>
</feature>
<feature type="region of interest" description="Disordered" evidence="1">
    <location>
        <begin position="132"/>
        <end position="653"/>
    </location>
</feature>
<protein>
    <submittedName>
        <fullName evidence="2">Uncharacterized protein</fullName>
    </submittedName>
</protein>
<feature type="region of interest" description="Disordered" evidence="1">
    <location>
        <begin position="72"/>
        <end position="94"/>
    </location>
</feature>
<organism evidence="2 3">
    <name type="scientific">Dreissena polymorpha</name>
    <name type="common">Zebra mussel</name>
    <name type="synonym">Mytilus polymorpha</name>
    <dbReference type="NCBI Taxonomy" id="45954"/>
    <lineage>
        <taxon>Eukaryota</taxon>
        <taxon>Metazoa</taxon>
        <taxon>Spiralia</taxon>
        <taxon>Lophotrochozoa</taxon>
        <taxon>Mollusca</taxon>
        <taxon>Bivalvia</taxon>
        <taxon>Autobranchia</taxon>
        <taxon>Heteroconchia</taxon>
        <taxon>Euheterodonta</taxon>
        <taxon>Imparidentia</taxon>
        <taxon>Neoheterodontei</taxon>
        <taxon>Myida</taxon>
        <taxon>Dreissenoidea</taxon>
        <taxon>Dreissenidae</taxon>
        <taxon>Dreissena</taxon>
    </lineage>
</organism>
<feature type="compositionally biased region" description="Basic and acidic residues" evidence="1">
    <location>
        <begin position="514"/>
        <end position="529"/>
    </location>
</feature>
<evidence type="ECO:0000313" key="3">
    <source>
        <dbReference type="Proteomes" id="UP000828390"/>
    </source>
</evidence>
<dbReference type="EMBL" id="JAIWYP010000009">
    <property type="protein sequence ID" value="KAH3769601.1"/>
    <property type="molecule type" value="Genomic_DNA"/>
</dbReference>
<feature type="compositionally biased region" description="Basic and acidic residues" evidence="1">
    <location>
        <begin position="540"/>
        <end position="563"/>
    </location>
</feature>
<feature type="compositionally biased region" description="Polar residues" evidence="1">
    <location>
        <begin position="731"/>
        <end position="744"/>
    </location>
</feature>
<feature type="compositionally biased region" description="Basic and acidic residues" evidence="1">
    <location>
        <begin position="369"/>
        <end position="402"/>
    </location>
</feature>
<proteinExistence type="predicted"/>
<reference evidence="2" key="2">
    <citation type="submission" date="2020-11" db="EMBL/GenBank/DDBJ databases">
        <authorList>
            <person name="McCartney M.A."/>
            <person name="Auch B."/>
            <person name="Kono T."/>
            <person name="Mallez S."/>
            <person name="Becker A."/>
            <person name="Gohl D.M."/>
            <person name="Silverstein K.A.T."/>
            <person name="Koren S."/>
            <person name="Bechman K.B."/>
            <person name="Herman A."/>
            <person name="Abrahante J.E."/>
            <person name="Garbe J."/>
        </authorList>
    </citation>
    <scope>NUCLEOTIDE SEQUENCE</scope>
    <source>
        <strain evidence="2">Duluth1</strain>
        <tissue evidence="2">Whole animal</tissue>
    </source>
</reference>
<feature type="compositionally biased region" description="Basic and acidic residues" evidence="1">
    <location>
        <begin position="793"/>
        <end position="806"/>
    </location>
</feature>
<keyword evidence="3" id="KW-1185">Reference proteome</keyword>
<feature type="region of interest" description="Disordered" evidence="1">
    <location>
        <begin position="673"/>
        <end position="814"/>
    </location>
</feature>
<feature type="compositionally biased region" description="Polar residues" evidence="1">
    <location>
        <begin position="134"/>
        <end position="148"/>
    </location>
</feature>
<feature type="compositionally biased region" description="Basic and acidic residues" evidence="1">
    <location>
        <begin position="221"/>
        <end position="257"/>
    </location>
</feature>
<accession>A0A9D4DZ90</accession>
<name>A0A9D4DZ90_DREPO</name>
<feature type="compositionally biased region" description="Pro residues" evidence="1">
    <location>
        <begin position="600"/>
        <end position="612"/>
    </location>
</feature>
<evidence type="ECO:0000256" key="1">
    <source>
        <dbReference type="SAM" id="MobiDB-lite"/>
    </source>
</evidence>
<feature type="compositionally biased region" description="Basic and acidic residues" evidence="1">
    <location>
        <begin position="333"/>
        <end position="361"/>
    </location>
</feature>
<sequence>MIRRLLDWFFGTVRVQGEQKNGLDEEPSLTPVPKLTHALPSPVAVDLDSIGDLPTGDRLTHVTKDRARLKKNVRPTAGRQSAMTGSTSSENVKASGQLQIVGTDLEQGAEPSYVLVNPSPLRSKVDEGIEGFFSTPSVVPQSPVKNGPSSSPSPRSSKQTSISSKKKRISEVKEEEEVDSTAKAETASTGSSSASDSSSLSGSVNLAKQAGGSTKVLPSHKPVDSEITKSSEHVAQDKPKTPTSSLDRKAKTADHAKAIVAEIQRKNTPTSSLERNAKLTDGSSEAETDSSKGKPDNGSGKTNDIKENGSVPESETTKEATKAPMKVPMRLLSVDKHEKKTADDSKEEVVKEHKKDDENNKEQIQNVVKKSDEKDEKEDAAKESYDKHKTEEVAKEIEKSVEESSGSESSNEKSDQSSESAESSSEEEAETVPDSKHDEKIEKSESPKTESVSKAELEEKKPDKDAVIAEPEAPKPVTVRKPPGAMGIGFDPSVLSQLKSTQEKRLSKVPKQIPEPDRTSNKSPTKEKPPPFGGFQLRPVSKEKSPVFSKKEETKSAVDKELNVKPGAISAPFEKKNLKSEERAKPETVPRPSGITAVGKPPPPMKPKPTPTPRRSIPSSDGTETDEQPSSKTSDVPSQTQTSANTDSGVVYDSATLKKSVKEKMSIFHAEDKQFKQGRPLSTTVKGELPKIEAKRNSLPHNVGMDTVKMAAETDQLAEPVDNQHKKTQAGDIQNADSSNSMTDSGIGIDAESPGRTAGSPTNSQRPRSMLGVLKSRPELASPHTLGTTPEGAEEKPAKKEETKTESDDDIVMV</sequence>
<reference evidence="2" key="1">
    <citation type="journal article" date="2019" name="bioRxiv">
        <title>The Genome of the Zebra Mussel, Dreissena polymorpha: A Resource for Invasive Species Research.</title>
        <authorList>
            <person name="McCartney M.A."/>
            <person name="Auch B."/>
            <person name="Kono T."/>
            <person name="Mallez S."/>
            <person name="Zhang Y."/>
            <person name="Obille A."/>
            <person name="Becker A."/>
            <person name="Abrahante J.E."/>
            <person name="Garbe J."/>
            <person name="Badalamenti J.P."/>
            <person name="Herman A."/>
            <person name="Mangelson H."/>
            <person name="Liachko I."/>
            <person name="Sullivan S."/>
            <person name="Sone E.D."/>
            <person name="Koren S."/>
            <person name="Silverstein K.A.T."/>
            <person name="Beckman K.B."/>
            <person name="Gohl D.M."/>
        </authorList>
    </citation>
    <scope>NUCLEOTIDE SEQUENCE</scope>
    <source>
        <strain evidence="2">Duluth1</strain>
        <tissue evidence="2">Whole animal</tissue>
    </source>
</reference>
<gene>
    <name evidence="2" type="ORF">DPMN_170874</name>
</gene>